<dbReference type="Proteomes" id="UP001652623">
    <property type="component" value="Chromosome 7"/>
</dbReference>
<dbReference type="GeneID" id="107423846"/>
<name>A0A6P4AJZ5_ZIZJJ</name>
<evidence type="ECO:0000256" key="1">
    <source>
        <dbReference type="ARBA" id="ARBA00004191"/>
    </source>
</evidence>
<dbReference type="RefSeq" id="XP_015888975.1">
    <property type="nucleotide sequence ID" value="XM_016033489.4"/>
</dbReference>
<feature type="signal peptide" evidence="9">
    <location>
        <begin position="1"/>
        <end position="32"/>
    </location>
</feature>
<feature type="domain" description="Pectinesterase inhibitor" evidence="10">
    <location>
        <begin position="33"/>
        <end position="168"/>
    </location>
</feature>
<dbReference type="InterPro" id="IPR006501">
    <property type="entry name" value="Pectinesterase_inhib_dom"/>
</dbReference>
<dbReference type="PROSITE" id="PS00800">
    <property type="entry name" value="PECTINESTERASE_1"/>
    <property type="match status" value="1"/>
</dbReference>
<sequence>MQKMTLSLEGLKSRTLFLVVVLLCACCGSGTSTTTDLLHAECLKVSPAEFASTVKDTIDTVQQVVSILSPFANTFGDSRLSNAISDCLDLLEFSSDELSWSVSATQNPKGKDNSTGNLSSDLRTWLSAALINQETCSDGFEGTSSIVKGLVSSGLSQVTSLVQNLLTQVHPVKSEQPTKKDRFPSWVITRDRKLLQANGVSVDVVVASDGSGNFTNVMDAVLAAPDYSMKRYVIYIKRGIYKENVEIKKKKWNLMMIGDGMGATVISGNRSFIDGWTTFRSATFAVSGRGFIARDITIENTAGPEKHQAVAMRSDSDLSVFYRCEFKGYQDTLYTHTMRQFFRECRISGTIDFIFGDGTVVFQNCHIMAKKGLPNQKNTITAQGRKDPNEPSGFSIQFCNITADSDLIPSVNTTPTYLGRPWKLYSRTVIMQSFLSNVVWPEGWLEWNGDFALDTLFYGEYQNYGAGAGLGKRVKWPGYRQFNDSTLASNYTVTQFIEGNLWLPSTGVAYTAGLGV</sequence>
<proteinExistence type="inferred from homology"/>
<keyword evidence="9" id="KW-0732">Signal</keyword>
<dbReference type="InParanoid" id="A0A6P4AJZ5"/>
<dbReference type="GO" id="GO:0042545">
    <property type="term" value="P:cell wall modification"/>
    <property type="evidence" value="ECO:0007669"/>
    <property type="project" value="UniProtKB-UniRule"/>
</dbReference>
<dbReference type="Pfam" id="PF04043">
    <property type="entry name" value="PMEI"/>
    <property type="match status" value="1"/>
</dbReference>
<evidence type="ECO:0000256" key="3">
    <source>
        <dbReference type="ARBA" id="ARBA00006027"/>
    </source>
</evidence>
<dbReference type="EC" id="3.1.1.11" evidence="9"/>
<keyword evidence="5 9" id="KW-0134">Cell wall</keyword>
<keyword evidence="11" id="KW-1185">Reference proteome</keyword>
<dbReference type="InterPro" id="IPR000070">
    <property type="entry name" value="Pectinesterase_cat"/>
</dbReference>
<evidence type="ECO:0000256" key="7">
    <source>
        <dbReference type="ARBA" id="ARBA00023085"/>
    </source>
</evidence>
<keyword evidence="7 9" id="KW-0063">Aspartyl esterase</keyword>
<keyword evidence="6 9" id="KW-0378">Hydrolase</keyword>
<dbReference type="PROSITE" id="PS00503">
    <property type="entry name" value="PECTINESTERASE_2"/>
    <property type="match status" value="1"/>
</dbReference>
<dbReference type="AlphaFoldDB" id="A0A6P4AJZ5"/>
<dbReference type="NCBIfam" id="TIGR01614">
    <property type="entry name" value="PME_inhib"/>
    <property type="match status" value="1"/>
</dbReference>
<dbReference type="SUPFAM" id="SSF51126">
    <property type="entry name" value="Pectin lyase-like"/>
    <property type="match status" value="1"/>
</dbReference>
<dbReference type="UniPathway" id="UPA00545">
    <property type="reaction ID" value="UER00823"/>
</dbReference>
<dbReference type="PANTHER" id="PTHR31707">
    <property type="entry name" value="PECTINESTERASE"/>
    <property type="match status" value="1"/>
</dbReference>
<dbReference type="Gene3D" id="2.160.20.10">
    <property type="entry name" value="Single-stranded right-handed beta-helix, Pectin lyase-like"/>
    <property type="match status" value="1"/>
</dbReference>
<dbReference type="InterPro" id="IPR033131">
    <property type="entry name" value="Pectinesterase_Asp_AS"/>
</dbReference>
<gene>
    <name evidence="12" type="primary">LOC107423846</name>
</gene>
<keyword evidence="9" id="KW-0961">Cell wall biogenesis/degradation</keyword>
<dbReference type="FunFam" id="2.160.20.10:FF:000001">
    <property type="entry name" value="Pectinesterase"/>
    <property type="match status" value="1"/>
</dbReference>
<comment type="similarity">
    <text evidence="4">In the C-terminal section; belongs to the pectinesterase family.</text>
</comment>
<evidence type="ECO:0000256" key="9">
    <source>
        <dbReference type="RuleBase" id="RU000589"/>
    </source>
</evidence>
<dbReference type="SUPFAM" id="SSF101148">
    <property type="entry name" value="Plant invertase/pectin methylesterase inhibitor"/>
    <property type="match status" value="1"/>
</dbReference>
<comment type="subcellular location">
    <subcellularLocation>
        <location evidence="1 9">Secreted</location>
        <location evidence="1 9">Cell wall</location>
    </subcellularLocation>
</comment>
<comment type="function">
    <text evidence="9">Acts in the modification of cell walls via demethylesterification of cell wall pectin.</text>
</comment>
<organism evidence="11 12">
    <name type="scientific">Ziziphus jujuba</name>
    <name type="common">Chinese jujube</name>
    <name type="synonym">Ziziphus sativa</name>
    <dbReference type="NCBI Taxonomy" id="326968"/>
    <lineage>
        <taxon>Eukaryota</taxon>
        <taxon>Viridiplantae</taxon>
        <taxon>Streptophyta</taxon>
        <taxon>Embryophyta</taxon>
        <taxon>Tracheophyta</taxon>
        <taxon>Spermatophyta</taxon>
        <taxon>Magnoliopsida</taxon>
        <taxon>eudicotyledons</taxon>
        <taxon>Gunneridae</taxon>
        <taxon>Pentapetalae</taxon>
        <taxon>rosids</taxon>
        <taxon>fabids</taxon>
        <taxon>Rosales</taxon>
        <taxon>Rhamnaceae</taxon>
        <taxon>Paliureae</taxon>
        <taxon>Ziziphus</taxon>
    </lineage>
</organism>
<dbReference type="InterPro" id="IPR035513">
    <property type="entry name" value="Invertase/methylesterase_inhib"/>
</dbReference>
<comment type="pathway">
    <text evidence="2 9">Glycan metabolism; pectin degradation; 2-dehydro-3-deoxy-D-gluconate from pectin: step 1/5.</text>
</comment>
<dbReference type="InterPro" id="IPR012334">
    <property type="entry name" value="Pectin_lyas_fold"/>
</dbReference>
<feature type="active site" evidence="8">
    <location>
        <position position="352"/>
    </location>
</feature>
<keyword evidence="9" id="KW-0964">Secreted</keyword>
<accession>A0A6P4AJZ5</accession>
<comment type="catalytic activity">
    <reaction evidence="9">
        <text>[(1-&gt;4)-alpha-D-galacturonosyl methyl ester](n) + n H2O = [(1-&gt;4)-alpha-D-galacturonosyl](n) + n methanol + n H(+)</text>
        <dbReference type="Rhea" id="RHEA:22380"/>
        <dbReference type="Rhea" id="RHEA-COMP:14570"/>
        <dbReference type="Rhea" id="RHEA-COMP:14573"/>
        <dbReference type="ChEBI" id="CHEBI:15377"/>
        <dbReference type="ChEBI" id="CHEBI:15378"/>
        <dbReference type="ChEBI" id="CHEBI:17790"/>
        <dbReference type="ChEBI" id="CHEBI:140522"/>
        <dbReference type="ChEBI" id="CHEBI:140523"/>
        <dbReference type="EC" id="3.1.1.11"/>
    </reaction>
</comment>
<dbReference type="Gene3D" id="1.20.140.40">
    <property type="entry name" value="Invertase/pectin methylesterase inhibitor family protein"/>
    <property type="match status" value="1"/>
</dbReference>
<reference evidence="12" key="1">
    <citation type="submission" date="2025-08" db="UniProtKB">
        <authorList>
            <consortium name="RefSeq"/>
        </authorList>
    </citation>
    <scope>IDENTIFICATION</scope>
    <source>
        <tissue evidence="12">Seedling</tissue>
    </source>
</reference>
<dbReference type="CDD" id="cd15799">
    <property type="entry name" value="PMEI-like_4"/>
    <property type="match status" value="1"/>
</dbReference>
<evidence type="ECO:0000256" key="4">
    <source>
        <dbReference type="ARBA" id="ARBA00007786"/>
    </source>
</evidence>
<evidence type="ECO:0000313" key="11">
    <source>
        <dbReference type="Proteomes" id="UP001652623"/>
    </source>
</evidence>
<evidence type="ECO:0000313" key="12">
    <source>
        <dbReference type="RefSeq" id="XP_015888975.1"/>
    </source>
</evidence>
<dbReference type="Pfam" id="PF01095">
    <property type="entry name" value="Pectinesterase"/>
    <property type="match status" value="1"/>
</dbReference>
<dbReference type="GO" id="GO:0045490">
    <property type="term" value="P:pectin catabolic process"/>
    <property type="evidence" value="ECO:0007669"/>
    <property type="project" value="UniProtKB-UniRule"/>
</dbReference>
<evidence type="ECO:0000256" key="5">
    <source>
        <dbReference type="ARBA" id="ARBA00022512"/>
    </source>
</evidence>
<feature type="chain" id="PRO_5028503413" description="Pectinesterase" evidence="9">
    <location>
        <begin position="33"/>
        <end position="516"/>
    </location>
</feature>
<comment type="similarity">
    <text evidence="3">In the N-terminal section; belongs to the PMEI family.</text>
</comment>
<dbReference type="GO" id="GO:0004857">
    <property type="term" value="F:enzyme inhibitor activity"/>
    <property type="evidence" value="ECO:0007669"/>
    <property type="project" value="InterPro"/>
</dbReference>
<dbReference type="GO" id="GO:0030599">
    <property type="term" value="F:pectinesterase activity"/>
    <property type="evidence" value="ECO:0007669"/>
    <property type="project" value="UniProtKB-UniRule"/>
</dbReference>
<dbReference type="KEGG" id="zju:107423846"/>
<dbReference type="FunCoup" id="A0A6P4AJZ5">
    <property type="interactions" value="76"/>
</dbReference>
<dbReference type="InterPro" id="IPR018040">
    <property type="entry name" value="Pectinesterase_Tyr_AS"/>
</dbReference>
<dbReference type="PROSITE" id="PS51257">
    <property type="entry name" value="PROKAR_LIPOPROTEIN"/>
    <property type="match status" value="1"/>
</dbReference>
<evidence type="ECO:0000256" key="6">
    <source>
        <dbReference type="ARBA" id="ARBA00022801"/>
    </source>
</evidence>
<evidence type="ECO:0000256" key="8">
    <source>
        <dbReference type="PROSITE-ProRule" id="PRU10040"/>
    </source>
</evidence>
<evidence type="ECO:0000256" key="2">
    <source>
        <dbReference type="ARBA" id="ARBA00005184"/>
    </source>
</evidence>
<dbReference type="SMART" id="SM00856">
    <property type="entry name" value="PMEI"/>
    <property type="match status" value="1"/>
</dbReference>
<evidence type="ECO:0000259" key="10">
    <source>
        <dbReference type="SMART" id="SM00856"/>
    </source>
</evidence>
<dbReference type="InterPro" id="IPR011050">
    <property type="entry name" value="Pectin_lyase_fold/virulence"/>
</dbReference>
<protein>
    <recommendedName>
        <fullName evidence="9">Pectinesterase</fullName>
        <ecNumber evidence="9">3.1.1.11</ecNumber>
    </recommendedName>
</protein>